<proteinExistence type="inferred from homology"/>
<keyword evidence="4 6" id="KW-0547">Nucleotide-binding</keyword>
<dbReference type="HAMAP" id="MF_00065">
    <property type="entry name" value="Adenylyl_sulf_kinase"/>
    <property type="match status" value="1"/>
</dbReference>
<dbReference type="InterPro" id="IPR059117">
    <property type="entry name" value="APS_kinase_dom"/>
</dbReference>
<evidence type="ECO:0000256" key="5">
    <source>
        <dbReference type="ARBA" id="ARBA00022840"/>
    </source>
</evidence>
<gene>
    <name evidence="6 9" type="primary">cysC</name>
    <name evidence="9" type="ORF">ACFPEL_08690</name>
</gene>
<feature type="binding site" evidence="6">
    <location>
        <begin position="27"/>
        <end position="34"/>
    </location>
    <ligand>
        <name>ATP</name>
        <dbReference type="ChEBI" id="CHEBI:30616"/>
    </ligand>
</feature>
<evidence type="ECO:0000313" key="9">
    <source>
        <dbReference type="EMBL" id="MFC4832484.1"/>
    </source>
</evidence>
<keyword evidence="6" id="KW-0597">Phosphoprotein</keyword>
<dbReference type="Pfam" id="PF01583">
    <property type="entry name" value="APS_kinase"/>
    <property type="match status" value="1"/>
</dbReference>
<accession>A0ABV9RFW1</accession>
<dbReference type="RefSeq" id="WP_274187708.1">
    <property type="nucleotide sequence ID" value="NZ_BAABHN010000018.1"/>
</dbReference>
<sequence length="207" mass="22234">MPDENAHHFQPPHEHPCAGGATIWLTGLPSAGKSTIAGGVAARLRLERCGVEVLDGDIIRENLSRGLGFSREDRAINIRRIGFVAEMLARNGVIVLVAAIAPHADVREQVRASHVGGGTPFLEVYVSTPVEVAGERDVKGLYARQRTGEVQGLTGVDDPYEVPESPDLEIPSHAQSVDESVDLLVDHLYRRGLTQQPATPTSARTAP</sequence>
<evidence type="ECO:0000256" key="4">
    <source>
        <dbReference type="ARBA" id="ARBA00022741"/>
    </source>
</evidence>
<evidence type="ECO:0000259" key="8">
    <source>
        <dbReference type="Pfam" id="PF01583"/>
    </source>
</evidence>
<keyword evidence="3 6" id="KW-0808">Transferase</keyword>
<feature type="domain" description="APS kinase" evidence="8">
    <location>
        <begin position="20"/>
        <end position="170"/>
    </location>
</feature>
<keyword evidence="6 7" id="KW-0418">Kinase</keyword>
<dbReference type="EC" id="2.7.1.25" evidence="2 6"/>
<comment type="function">
    <text evidence="6 7">Catalyzes the synthesis of activated sulfate.</text>
</comment>
<dbReference type="PANTHER" id="PTHR42700:SF1">
    <property type="entry name" value="SULFATE ADENYLYLTRANSFERASE"/>
    <property type="match status" value="1"/>
</dbReference>
<dbReference type="Proteomes" id="UP001595909">
    <property type="component" value="Unassembled WGS sequence"/>
</dbReference>
<comment type="caution">
    <text evidence="6">Lacks conserved residue(s) required for the propagation of feature annotation.</text>
</comment>
<comment type="catalytic activity">
    <reaction evidence="1 6 7">
        <text>adenosine 5'-phosphosulfate + ATP = 3'-phosphoadenylyl sulfate + ADP + H(+)</text>
        <dbReference type="Rhea" id="RHEA:24152"/>
        <dbReference type="ChEBI" id="CHEBI:15378"/>
        <dbReference type="ChEBI" id="CHEBI:30616"/>
        <dbReference type="ChEBI" id="CHEBI:58243"/>
        <dbReference type="ChEBI" id="CHEBI:58339"/>
        <dbReference type="ChEBI" id="CHEBI:456216"/>
        <dbReference type="EC" id="2.7.1.25"/>
    </reaction>
</comment>
<dbReference type="NCBIfam" id="TIGR00455">
    <property type="entry name" value="apsK"/>
    <property type="match status" value="1"/>
</dbReference>
<dbReference type="SUPFAM" id="SSF52540">
    <property type="entry name" value="P-loop containing nucleoside triphosphate hydrolases"/>
    <property type="match status" value="1"/>
</dbReference>
<evidence type="ECO:0000256" key="6">
    <source>
        <dbReference type="HAMAP-Rule" id="MF_00065"/>
    </source>
</evidence>
<dbReference type="Gene3D" id="3.40.50.300">
    <property type="entry name" value="P-loop containing nucleotide triphosphate hydrolases"/>
    <property type="match status" value="1"/>
</dbReference>
<name>A0ABV9RFW1_9PSEU</name>
<evidence type="ECO:0000256" key="3">
    <source>
        <dbReference type="ARBA" id="ARBA00022679"/>
    </source>
</evidence>
<dbReference type="InterPro" id="IPR002891">
    <property type="entry name" value="APS"/>
</dbReference>
<dbReference type="PANTHER" id="PTHR42700">
    <property type="entry name" value="SULFATE ADENYLYLTRANSFERASE"/>
    <property type="match status" value="1"/>
</dbReference>
<protein>
    <recommendedName>
        <fullName evidence="2 6">Adenylyl-sulfate kinase</fullName>
        <ecNumber evidence="2 6">2.7.1.25</ecNumber>
    </recommendedName>
    <alternativeName>
        <fullName evidence="6">APS kinase</fullName>
    </alternativeName>
    <alternativeName>
        <fullName evidence="6">ATP adenosine-5'-phosphosulfate 3'-phosphotransferase</fullName>
    </alternativeName>
    <alternativeName>
        <fullName evidence="6">Adenosine-5'-phosphosulfate kinase</fullName>
    </alternativeName>
</protein>
<evidence type="ECO:0000313" key="10">
    <source>
        <dbReference type="Proteomes" id="UP001595909"/>
    </source>
</evidence>
<evidence type="ECO:0000256" key="2">
    <source>
        <dbReference type="ARBA" id="ARBA00012121"/>
    </source>
</evidence>
<dbReference type="InterPro" id="IPR027417">
    <property type="entry name" value="P-loop_NTPase"/>
</dbReference>
<keyword evidence="5 6" id="KW-0067">ATP-binding</keyword>
<dbReference type="InterPro" id="IPR050512">
    <property type="entry name" value="Sulf_AdTrans/APS_kinase"/>
</dbReference>
<dbReference type="CDD" id="cd02027">
    <property type="entry name" value="APSK"/>
    <property type="match status" value="1"/>
</dbReference>
<comment type="caution">
    <text evidence="9">The sequence shown here is derived from an EMBL/GenBank/DDBJ whole genome shotgun (WGS) entry which is preliminary data.</text>
</comment>
<dbReference type="NCBIfam" id="NF003013">
    <property type="entry name" value="PRK03846.1"/>
    <property type="match status" value="1"/>
</dbReference>
<evidence type="ECO:0000256" key="1">
    <source>
        <dbReference type="ARBA" id="ARBA00001823"/>
    </source>
</evidence>
<reference evidence="10" key="1">
    <citation type="journal article" date="2019" name="Int. J. Syst. Evol. Microbiol.">
        <title>The Global Catalogue of Microorganisms (GCM) 10K type strain sequencing project: providing services to taxonomists for standard genome sequencing and annotation.</title>
        <authorList>
            <consortium name="The Broad Institute Genomics Platform"/>
            <consortium name="The Broad Institute Genome Sequencing Center for Infectious Disease"/>
            <person name="Wu L."/>
            <person name="Ma J."/>
        </authorList>
    </citation>
    <scope>NUCLEOTIDE SEQUENCE [LARGE SCALE GENOMIC DNA]</scope>
    <source>
        <strain evidence="10">CCUG 50347</strain>
    </source>
</reference>
<dbReference type="GO" id="GO:0004020">
    <property type="term" value="F:adenylylsulfate kinase activity"/>
    <property type="evidence" value="ECO:0007669"/>
    <property type="project" value="UniProtKB-EC"/>
</dbReference>
<comment type="pathway">
    <text evidence="6 7">Sulfur metabolism; hydrogen sulfide biosynthesis; sulfite from sulfate: step 2/3.</text>
</comment>
<evidence type="ECO:0000256" key="7">
    <source>
        <dbReference type="RuleBase" id="RU004347"/>
    </source>
</evidence>
<comment type="similarity">
    <text evidence="6 7">Belongs to the APS kinase family.</text>
</comment>
<keyword evidence="10" id="KW-1185">Reference proteome</keyword>
<organism evidence="9 10">
    <name type="scientific">Actinomycetospora chibensis</name>
    <dbReference type="NCBI Taxonomy" id="663606"/>
    <lineage>
        <taxon>Bacteria</taxon>
        <taxon>Bacillati</taxon>
        <taxon>Actinomycetota</taxon>
        <taxon>Actinomycetes</taxon>
        <taxon>Pseudonocardiales</taxon>
        <taxon>Pseudonocardiaceae</taxon>
        <taxon>Actinomycetospora</taxon>
    </lineage>
</organism>
<dbReference type="EMBL" id="JBHSIM010000018">
    <property type="protein sequence ID" value="MFC4832484.1"/>
    <property type="molecule type" value="Genomic_DNA"/>
</dbReference>